<dbReference type="EMBL" id="WLZY01000016">
    <property type="protein sequence ID" value="NDL60991.1"/>
    <property type="molecule type" value="Genomic_DNA"/>
</dbReference>
<name>A0A7K3MCE1_9ACTN</name>
<reference evidence="2 3" key="1">
    <citation type="submission" date="2019-11" db="EMBL/GenBank/DDBJ databases">
        <authorList>
            <person name="Li X.-J."/>
            <person name="Feng X.-M."/>
        </authorList>
    </citation>
    <scope>NUCLEOTIDE SEQUENCE [LARGE SCALE GENOMIC DNA]</scope>
    <source>
        <strain evidence="2 3">XMNu-373</strain>
    </source>
</reference>
<sequence>MATPPLDDDTIRGLAVAERVCVRPILSRLTDTETGDTRTVLIPCGATRETVCPSCADRARRLRMQQCREGWHLTQEPPTNPDESQDNGDTDEVQDDGDGDGAGEGGVRRVRSTRRRDDADDLPRPPRQHTTLGRVFDTPDGKQYRPSMFLTMTMPSYGRVTRDGVPVDPATYDYRRAALDALHFPKLIDRFWQNLRRATGVPVQYFATVEPQKRLAPHLHAAVRGTFPRALIRQVVAATYHQLWWPSFDEPAYVDRLPVWDEHTGGYCDSDTGELLPTWDEALDQLDADPDAEPAHVVRFGTQIDMQGILAGTPAADRRVGYLTKYLTKNISDDLNDDGDVSAARQAHIDRIADEVRWLPCAPTCANWLRFGIQPKNTRPGLVPGLCRSKAHDRDHLGLGGRRVLVSRKWTGKTLTEHKADRAAIVRTVLEDAGIEMDDHGEFSATATRPDGLPRYVWSTVKPGEADAPSYLRLIAHAITRRKRWREQYEQAKQRAGPPGPNLSATIPGAATAA</sequence>
<comment type="caution">
    <text evidence="2">The sequence shown here is derived from an EMBL/GenBank/DDBJ whole genome shotgun (WGS) entry which is preliminary data.</text>
</comment>
<dbReference type="AlphaFoldDB" id="A0A7K3MCE1"/>
<evidence type="ECO:0000313" key="2">
    <source>
        <dbReference type="EMBL" id="NDL60991.1"/>
    </source>
</evidence>
<evidence type="ECO:0000313" key="3">
    <source>
        <dbReference type="Proteomes" id="UP000460435"/>
    </source>
</evidence>
<organism evidence="2 3">
    <name type="scientific">Phytoactinopolyspora mesophila</name>
    <dbReference type="NCBI Taxonomy" id="2650750"/>
    <lineage>
        <taxon>Bacteria</taxon>
        <taxon>Bacillati</taxon>
        <taxon>Actinomycetota</taxon>
        <taxon>Actinomycetes</taxon>
        <taxon>Jiangellales</taxon>
        <taxon>Jiangellaceae</taxon>
        <taxon>Phytoactinopolyspora</taxon>
    </lineage>
</organism>
<feature type="region of interest" description="Disordered" evidence="1">
    <location>
        <begin position="486"/>
        <end position="514"/>
    </location>
</feature>
<accession>A0A7K3MCE1</accession>
<dbReference type="InterPro" id="IPR046828">
    <property type="entry name" value="RepSA"/>
</dbReference>
<feature type="region of interest" description="Disordered" evidence="1">
    <location>
        <begin position="70"/>
        <end position="140"/>
    </location>
</feature>
<feature type="compositionally biased region" description="Basic and acidic residues" evidence="1">
    <location>
        <begin position="115"/>
        <end position="124"/>
    </location>
</feature>
<dbReference type="Pfam" id="PF20199">
    <property type="entry name" value="RepSA"/>
    <property type="match status" value="1"/>
</dbReference>
<protein>
    <submittedName>
        <fullName evidence="2">Replication initiation protein</fullName>
    </submittedName>
</protein>
<gene>
    <name evidence="2" type="ORF">F7O44_28355</name>
</gene>
<keyword evidence="3" id="KW-1185">Reference proteome</keyword>
<dbReference type="RefSeq" id="WP_162453708.1">
    <property type="nucleotide sequence ID" value="NZ_WLZY01000016.1"/>
</dbReference>
<proteinExistence type="predicted"/>
<evidence type="ECO:0000256" key="1">
    <source>
        <dbReference type="SAM" id="MobiDB-lite"/>
    </source>
</evidence>
<feature type="compositionally biased region" description="Acidic residues" evidence="1">
    <location>
        <begin position="83"/>
        <end position="101"/>
    </location>
</feature>
<dbReference type="Proteomes" id="UP000460435">
    <property type="component" value="Unassembled WGS sequence"/>
</dbReference>